<name>A0A0G0G914_9BACT</name>
<feature type="transmembrane region" description="Helical" evidence="1">
    <location>
        <begin position="7"/>
        <end position="25"/>
    </location>
</feature>
<accession>A0A0G0G914</accession>
<gene>
    <name evidence="2" type="ORF">US40_C0002G0036</name>
</gene>
<protein>
    <recommendedName>
        <fullName evidence="4">Cell division protein FtsL</fullName>
    </recommendedName>
</protein>
<evidence type="ECO:0000313" key="2">
    <source>
        <dbReference type="EMBL" id="KKQ26502.1"/>
    </source>
</evidence>
<evidence type="ECO:0000313" key="3">
    <source>
        <dbReference type="Proteomes" id="UP000034917"/>
    </source>
</evidence>
<comment type="caution">
    <text evidence="2">The sequence shown here is derived from an EMBL/GenBank/DDBJ whole genome shotgun (WGS) entry which is preliminary data.</text>
</comment>
<dbReference type="EMBL" id="LBSV01000002">
    <property type="protein sequence ID" value="KKQ26502.1"/>
    <property type="molecule type" value="Genomic_DNA"/>
</dbReference>
<sequence>MKKIINPTIWLVMIGLVTANIFLFYSSIKLGDEISTFEAKIQKIHRENLNLEGELADVSSLKYAQKLAKSLEFTEKSQPNYLEKLKYAFNPIQ</sequence>
<keyword evidence="1" id="KW-0812">Transmembrane</keyword>
<organism evidence="2 3">
    <name type="scientific">Candidatus Roizmanbacteria bacterium GW2011_GWC2_37_13</name>
    <dbReference type="NCBI Taxonomy" id="1618486"/>
    <lineage>
        <taxon>Bacteria</taxon>
        <taxon>Candidatus Roizmaniibacteriota</taxon>
    </lineage>
</organism>
<proteinExistence type="predicted"/>
<evidence type="ECO:0000256" key="1">
    <source>
        <dbReference type="SAM" id="Phobius"/>
    </source>
</evidence>
<evidence type="ECO:0008006" key="4">
    <source>
        <dbReference type="Google" id="ProtNLM"/>
    </source>
</evidence>
<keyword evidence="1" id="KW-0472">Membrane</keyword>
<dbReference type="Proteomes" id="UP000034917">
    <property type="component" value="Unassembled WGS sequence"/>
</dbReference>
<dbReference type="AlphaFoldDB" id="A0A0G0G914"/>
<keyword evidence="1" id="KW-1133">Transmembrane helix</keyword>
<reference evidence="2 3" key="1">
    <citation type="journal article" date="2015" name="Nature">
        <title>rRNA introns, odd ribosomes, and small enigmatic genomes across a large radiation of phyla.</title>
        <authorList>
            <person name="Brown C.T."/>
            <person name="Hug L.A."/>
            <person name="Thomas B.C."/>
            <person name="Sharon I."/>
            <person name="Castelle C.J."/>
            <person name="Singh A."/>
            <person name="Wilkins M.J."/>
            <person name="Williams K.H."/>
            <person name="Banfield J.F."/>
        </authorList>
    </citation>
    <scope>NUCLEOTIDE SEQUENCE [LARGE SCALE GENOMIC DNA]</scope>
</reference>